<keyword evidence="5 8" id="KW-1133">Transmembrane helix</keyword>
<comment type="subunit">
    <text evidence="8">Component of 250-400 kDa complexes called cytochrome oxidase assembly intermediates or COA complexes.</text>
</comment>
<evidence type="ECO:0000256" key="8">
    <source>
        <dbReference type="RuleBase" id="RU367056"/>
    </source>
</evidence>
<comment type="subcellular location">
    <subcellularLocation>
        <location evidence="2">Mitochondrion membrane</location>
        <topology evidence="2">Single-pass membrane protein</topology>
    </subcellularLocation>
</comment>
<evidence type="ECO:0000259" key="9">
    <source>
        <dbReference type="Pfam" id="PF09813"/>
    </source>
</evidence>
<evidence type="ECO:0000256" key="4">
    <source>
        <dbReference type="ARBA" id="ARBA00022692"/>
    </source>
</evidence>
<keyword evidence="6 8" id="KW-0496">Mitochondrion</keyword>
<evidence type="ECO:0000256" key="2">
    <source>
        <dbReference type="ARBA" id="ARBA00004304"/>
    </source>
</evidence>
<dbReference type="GO" id="GO:0033617">
    <property type="term" value="P:mitochondrial respiratory chain complex IV assembly"/>
    <property type="evidence" value="ECO:0007669"/>
    <property type="project" value="UniProtKB-UniRule"/>
</dbReference>
<feature type="domain" description="Cytochrome c oxidase assembly factor 3 mitochondrial coiled-coil" evidence="9">
    <location>
        <begin position="37"/>
        <end position="85"/>
    </location>
</feature>
<dbReference type="InterPro" id="IPR018628">
    <property type="entry name" value="Coa3_CC"/>
</dbReference>
<evidence type="ECO:0000256" key="6">
    <source>
        <dbReference type="ARBA" id="ARBA00023128"/>
    </source>
</evidence>
<feature type="transmembrane region" description="Helical" evidence="8">
    <location>
        <begin position="51"/>
        <end position="71"/>
    </location>
</feature>
<evidence type="ECO:0000256" key="7">
    <source>
        <dbReference type="ARBA" id="ARBA00023136"/>
    </source>
</evidence>
<protein>
    <recommendedName>
        <fullName evidence="8">Cytochrome c oxidase assembly factor 3</fullName>
    </recommendedName>
</protein>
<dbReference type="AlphaFoldDB" id="A0A0E9XIS9"/>
<keyword evidence="7 8" id="KW-0472">Membrane</keyword>
<sequence length="99" mass="11182">MADKEGKRVAEFAFMNTADPKKPLSAAQKEYIRRAELERLRNHSQKLRGRNVATGLLIGAFVMGIFGYTIYSVSQERIMDELDEEARFAMSRGPRTGAN</sequence>
<keyword evidence="8" id="KW-0999">Mitochondrion inner membrane</keyword>
<name>A0A0E9XIS9_ANGAN</name>
<evidence type="ECO:0000256" key="1">
    <source>
        <dbReference type="ARBA" id="ARBA00003429"/>
    </source>
</evidence>
<dbReference type="PANTHER" id="PTHR15642">
    <property type="entry name" value="CYTOCHROME C OXIDASE ASSEMBLY FACTOR 3, MITOCHONDRIAL"/>
    <property type="match status" value="1"/>
</dbReference>
<evidence type="ECO:0000256" key="5">
    <source>
        <dbReference type="ARBA" id="ARBA00022989"/>
    </source>
</evidence>
<dbReference type="GO" id="GO:0005743">
    <property type="term" value="C:mitochondrial inner membrane"/>
    <property type="evidence" value="ECO:0007669"/>
    <property type="project" value="UniProtKB-UniRule"/>
</dbReference>
<comment type="function">
    <text evidence="8">Required for assembly of cytochrome c oxidase (complex IV).</text>
</comment>
<dbReference type="InterPro" id="IPR041752">
    <property type="entry name" value="Coa3"/>
</dbReference>
<evidence type="ECO:0000313" key="10">
    <source>
        <dbReference type="EMBL" id="JAI01599.1"/>
    </source>
</evidence>
<dbReference type="Pfam" id="PF09813">
    <property type="entry name" value="Coa3_cc"/>
    <property type="match status" value="1"/>
</dbReference>
<accession>A0A0E9XIS9</accession>
<evidence type="ECO:0000256" key="3">
    <source>
        <dbReference type="ARBA" id="ARBA00007035"/>
    </source>
</evidence>
<proteinExistence type="inferred from homology"/>
<organism evidence="10">
    <name type="scientific">Anguilla anguilla</name>
    <name type="common">European freshwater eel</name>
    <name type="synonym">Muraena anguilla</name>
    <dbReference type="NCBI Taxonomy" id="7936"/>
    <lineage>
        <taxon>Eukaryota</taxon>
        <taxon>Metazoa</taxon>
        <taxon>Chordata</taxon>
        <taxon>Craniata</taxon>
        <taxon>Vertebrata</taxon>
        <taxon>Euteleostomi</taxon>
        <taxon>Actinopterygii</taxon>
        <taxon>Neopterygii</taxon>
        <taxon>Teleostei</taxon>
        <taxon>Anguilliformes</taxon>
        <taxon>Anguillidae</taxon>
        <taxon>Anguilla</taxon>
    </lineage>
</organism>
<reference evidence="10" key="2">
    <citation type="journal article" date="2015" name="Fish Shellfish Immunol.">
        <title>Early steps in the European eel (Anguilla anguilla)-Vibrio vulnificus interaction in the gills: Role of the RtxA13 toxin.</title>
        <authorList>
            <person name="Callol A."/>
            <person name="Pajuelo D."/>
            <person name="Ebbesson L."/>
            <person name="Teles M."/>
            <person name="MacKenzie S."/>
            <person name="Amaro C."/>
        </authorList>
    </citation>
    <scope>NUCLEOTIDE SEQUENCE</scope>
</reference>
<dbReference type="PANTHER" id="PTHR15642:SF3">
    <property type="entry name" value="CYTOCHROME C OXIDASE ASSEMBLY FACTOR 3 HOMOLOG, MITOCHONDRIAL"/>
    <property type="match status" value="1"/>
</dbReference>
<keyword evidence="4 8" id="KW-0812">Transmembrane</keyword>
<comment type="function">
    <text evidence="1">Core component of the MITRAC (mitochondrial translation regulation assembly intermediate of cytochrome c oxidase complex) complex, that regulates cytochrome c oxidase assembly. MITRAC complexes regulate both translation of mitochondrial encoded components and assembly of nuclear-encoded components imported in mitochondrion. Required for efficient translation of MT-CO1 and mitochondrial respiratory chain complex IV assembly.</text>
</comment>
<comment type="similarity">
    <text evidence="3 8">Belongs to the COA3 family.</text>
</comment>
<dbReference type="EMBL" id="GBXM01006979">
    <property type="protein sequence ID" value="JAI01599.1"/>
    <property type="molecule type" value="Transcribed_RNA"/>
</dbReference>
<reference evidence="10" key="1">
    <citation type="submission" date="2014-11" db="EMBL/GenBank/DDBJ databases">
        <authorList>
            <person name="Amaro Gonzalez C."/>
        </authorList>
    </citation>
    <scope>NUCLEOTIDE SEQUENCE</scope>
</reference>